<dbReference type="GO" id="GO:0005930">
    <property type="term" value="C:axoneme"/>
    <property type="evidence" value="ECO:0007669"/>
    <property type="project" value="TreeGrafter"/>
</dbReference>
<name>A0A0B7B022_9EUPU</name>
<dbReference type="PANTHER" id="PTHR15605:SF2">
    <property type="entry name" value="KINESIN-ASSOCIATED PROTEIN 3"/>
    <property type="match status" value="1"/>
</dbReference>
<evidence type="ECO:0008006" key="3">
    <source>
        <dbReference type="Google" id="ProtNLM"/>
    </source>
</evidence>
<organism evidence="2">
    <name type="scientific">Arion vulgaris</name>
    <dbReference type="NCBI Taxonomy" id="1028688"/>
    <lineage>
        <taxon>Eukaryota</taxon>
        <taxon>Metazoa</taxon>
        <taxon>Spiralia</taxon>
        <taxon>Lophotrochozoa</taxon>
        <taxon>Mollusca</taxon>
        <taxon>Gastropoda</taxon>
        <taxon>Heterobranchia</taxon>
        <taxon>Euthyneura</taxon>
        <taxon>Panpulmonata</taxon>
        <taxon>Eupulmonata</taxon>
        <taxon>Stylommatophora</taxon>
        <taxon>Helicina</taxon>
        <taxon>Arionoidea</taxon>
        <taxon>Arionidae</taxon>
        <taxon>Arion</taxon>
    </lineage>
</organism>
<dbReference type="GO" id="GO:0035869">
    <property type="term" value="C:ciliary transition zone"/>
    <property type="evidence" value="ECO:0007669"/>
    <property type="project" value="TreeGrafter"/>
</dbReference>
<evidence type="ECO:0000256" key="1">
    <source>
        <dbReference type="SAM" id="Phobius"/>
    </source>
</evidence>
<feature type="transmembrane region" description="Helical" evidence="1">
    <location>
        <begin position="57"/>
        <end position="77"/>
    </location>
</feature>
<dbReference type="AlphaFoldDB" id="A0A0B7B022"/>
<keyword evidence="1" id="KW-1133">Transmembrane helix</keyword>
<dbReference type="Pfam" id="PF05804">
    <property type="entry name" value="KAP"/>
    <property type="match status" value="1"/>
</dbReference>
<dbReference type="InterPro" id="IPR008658">
    <property type="entry name" value="KAP3"/>
</dbReference>
<dbReference type="SUPFAM" id="SSF48371">
    <property type="entry name" value="ARM repeat"/>
    <property type="match status" value="1"/>
</dbReference>
<dbReference type="GO" id="GO:0019894">
    <property type="term" value="F:kinesin binding"/>
    <property type="evidence" value="ECO:0007669"/>
    <property type="project" value="InterPro"/>
</dbReference>
<keyword evidence="1" id="KW-0812">Transmembrane</keyword>
<dbReference type="InterPro" id="IPR016024">
    <property type="entry name" value="ARM-type_fold"/>
</dbReference>
<proteinExistence type="predicted"/>
<keyword evidence="1" id="KW-0472">Membrane</keyword>
<dbReference type="GO" id="GO:0016939">
    <property type="term" value="C:kinesin II complex"/>
    <property type="evidence" value="ECO:0007669"/>
    <property type="project" value="TreeGrafter"/>
</dbReference>
<dbReference type="GO" id="GO:0044782">
    <property type="term" value="P:cilium organization"/>
    <property type="evidence" value="ECO:0007669"/>
    <property type="project" value="TreeGrafter"/>
</dbReference>
<gene>
    <name evidence="2" type="primary">ORF149357</name>
</gene>
<accession>A0A0B7B022</accession>
<protein>
    <recommendedName>
        <fullName evidence="3">Kinesin-associated protein 3</fullName>
    </recommendedName>
</protein>
<evidence type="ECO:0000313" key="2">
    <source>
        <dbReference type="EMBL" id="CEK85646.1"/>
    </source>
</evidence>
<dbReference type="EMBL" id="HACG01038781">
    <property type="protein sequence ID" value="CEK85646.1"/>
    <property type="molecule type" value="Transcribed_RNA"/>
</dbReference>
<dbReference type="PANTHER" id="PTHR15605">
    <property type="entry name" value="KINESIN-ASSOCIATED PROTEINS"/>
    <property type="match status" value="1"/>
</dbReference>
<dbReference type="GO" id="GO:0007018">
    <property type="term" value="P:microtubule-based movement"/>
    <property type="evidence" value="ECO:0007669"/>
    <property type="project" value="TreeGrafter"/>
</dbReference>
<reference evidence="2" key="1">
    <citation type="submission" date="2014-12" db="EMBL/GenBank/DDBJ databases">
        <title>Insight into the proteome of Arion vulgaris.</title>
        <authorList>
            <person name="Aradska J."/>
            <person name="Bulat T."/>
            <person name="Smidak R."/>
            <person name="Sarate P."/>
            <person name="Gangsoo J."/>
            <person name="Sialana F."/>
            <person name="Bilban M."/>
            <person name="Lubec G."/>
        </authorList>
    </citation>
    <scope>NUCLEOTIDE SEQUENCE</scope>
    <source>
        <tissue evidence="2">Skin</tissue>
    </source>
</reference>
<sequence>MLYDDLSDKVKGCALILQLARNPDNLEELFQNETVVSALVRLLREEWKSSTDLATNIIYIFFCFSSFSSFHAVILHFKIGTLCMTIVQHELKKHLLWQDELSKKKKAADMDKNKSKIQEDYDKSLKKYEGLVRKQEQLLRVAYYLLLNLAEDLSVELKMRNKGIVRTLVATLDRNNFELLILVVSFLKKLSIFIENKKEMVELNIVEKLTKFIPCEHEDLLNITIRLLLNLTFDPDIRSKIIKLDCCQSWLIF</sequence>
<dbReference type="InterPro" id="IPR011989">
    <property type="entry name" value="ARM-like"/>
</dbReference>
<dbReference type="Gene3D" id="1.25.10.10">
    <property type="entry name" value="Leucine-rich Repeat Variant"/>
    <property type="match status" value="1"/>
</dbReference>
<dbReference type="SMART" id="SM01297">
    <property type="entry name" value="KAP"/>
    <property type="match status" value="1"/>
</dbReference>